<gene>
    <name evidence="2" type="ORF">Enr13x_27380</name>
</gene>
<dbReference type="Proteomes" id="UP000319004">
    <property type="component" value="Chromosome"/>
</dbReference>
<dbReference type="EMBL" id="CP037423">
    <property type="protein sequence ID" value="QDV42887.1"/>
    <property type="molecule type" value="Genomic_DNA"/>
</dbReference>
<feature type="domain" description="Neutral/alkaline non-lysosomal ceramidase N-terminal" evidence="1">
    <location>
        <begin position="48"/>
        <end position="306"/>
    </location>
</feature>
<sequence>MKSTPLTSPATRRDCVSTSARLAIAATAFFVICITALPVSAQTDGPTFRAGAATSNITPPLGQMIVGGWEPMPAQHIHDELHARCLVLDDGTTKLAIVICDNVGIPHEVFDAAKATIHEATEIPIANLMMASTHTHSATTARGESKVIRQSELTEYQQFLASRIADGVRRALNHLQPAKIGWGSVDEPSEVFNRRWFVTDPQLATNPFGGIDQVRMNPPRGHAALDRQAGPVDPEVSFVSVQSLNGNPIALLANYSLHYVGGVPRNEVSADYFGYFARAIEKRLGATESTPAFVGMLSNGTSGDVNNIDFRDKNPKRYASYEKMQEVANKIADRVYDAHGGIEFHDWVKLSAASTPLTLKVRKPTQEMRDYFEALAKNSDQSPRHRREAIYAKRIAKLDEAPDTVEIQLQTFGIGDLGIAAIPFETFTETGLELKSKAPTKQMFTIELANGSFGYLPTPRQHRFGGYETWLGTNSVQEDASERIVETLLGLFESMK</sequence>
<protein>
    <submittedName>
        <fullName evidence="2">Neutral/alkaline non-lysosomal ceramidase</fullName>
    </submittedName>
</protein>
<keyword evidence="3" id="KW-1185">Reference proteome</keyword>
<evidence type="ECO:0000313" key="3">
    <source>
        <dbReference type="Proteomes" id="UP000319004"/>
    </source>
</evidence>
<evidence type="ECO:0000313" key="2">
    <source>
        <dbReference type="EMBL" id="QDV42887.1"/>
    </source>
</evidence>
<dbReference type="Pfam" id="PF04734">
    <property type="entry name" value="Ceramidase_alk"/>
    <property type="match status" value="1"/>
</dbReference>
<organism evidence="2 3">
    <name type="scientific">Stieleria neptunia</name>
    <dbReference type="NCBI Taxonomy" id="2527979"/>
    <lineage>
        <taxon>Bacteria</taxon>
        <taxon>Pseudomonadati</taxon>
        <taxon>Planctomycetota</taxon>
        <taxon>Planctomycetia</taxon>
        <taxon>Pirellulales</taxon>
        <taxon>Pirellulaceae</taxon>
        <taxon>Stieleria</taxon>
    </lineage>
</organism>
<reference evidence="2 3" key="1">
    <citation type="submission" date="2019-03" db="EMBL/GenBank/DDBJ databases">
        <title>Deep-cultivation of Planctomycetes and their phenomic and genomic characterization uncovers novel biology.</title>
        <authorList>
            <person name="Wiegand S."/>
            <person name="Jogler M."/>
            <person name="Boedeker C."/>
            <person name="Pinto D."/>
            <person name="Vollmers J."/>
            <person name="Rivas-Marin E."/>
            <person name="Kohn T."/>
            <person name="Peeters S.H."/>
            <person name="Heuer A."/>
            <person name="Rast P."/>
            <person name="Oberbeckmann S."/>
            <person name="Bunk B."/>
            <person name="Jeske O."/>
            <person name="Meyerdierks A."/>
            <person name="Storesund J.E."/>
            <person name="Kallscheuer N."/>
            <person name="Luecker S."/>
            <person name="Lage O.M."/>
            <person name="Pohl T."/>
            <person name="Merkel B.J."/>
            <person name="Hornburger P."/>
            <person name="Mueller R.-W."/>
            <person name="Bruemmer F."/>
            <person name="Labrenz M."/>
            <person name="Spormann A.M."/>
            <person name="Op den Camp H."/>
            <person name="Overmann J."/>
            <person name="Amann R."/>
            <person name="Jetten M.S.M."/>
            <person name="Mascher T."/>
            <person name="Medema M.H."/>
            <person name="Devos D.P."/>
            <person name="Kaster A.-K."/>
            <person name="Ovreas L."/>
            <person name="Rohde M."/>
            <person name="Galperin M.Y."/>
            <person name="Jogler C."/>
        </authorList>
    </citation>
    <scope>NUCLEOTIDE SEQUENCE [LARGE SCALE GENOMIC DNA]</scope>
    <source>
        <strain evidence="2 3">Enr13</strain>
    </source>
</reference>
<accession>A0A518HQ20</accession>
<dbReference type="RefSeq" id="WP_145386604.1">
    <property type="nucleotide sequence ID" value="NZ_CP037423.1"/>
</dbReference>
<dbReference type="KEGG" id="snep:Enr13x_27380"/>
<dbReference type="AlphaFoldDB" id="A0A518HQ20"/>
<dbReference type="InterPro" id="IPR031329">
    <property type="entry name" value="NEUT/ALK_ceramidase_N"/>
</dbReference>
<dbReference type="OrthoDB" id="9790058at2"/>
<proteinExistence type="predicted"/>
<name>A0A518HQ20_9BACT</name>
<evidence type="ECO:0000259" key="1">
    <source>
        <dbReference type="Pfam" id="PF04734"/>
    </source>
</evidence>